<name>A0A8H4WP88_9HYPO</name>
<comment type="caution">
    <text evidence="2">The sequence shown here is derived from an EMBL/GenBank/DDBJ whole genome shotgun (WGS) entry which is preliminary data.</text>
</comment>
<evidence type="ECO:0000313" key="3">
    <source>
        <dbReference type="Proteomes" id="UP000622797"/>
    </source>
</evidence>
<accession>A0A8H4WP88</accession>
<reference evidence="2" key="1">
    <citation type="journal article" date="2020" name="BMC Genomics">
        <title>Correction to: Identification and distribution of gene clusters required for synthesis of sphingolipid metabolism inhibitors in diverse species of the filamentous fungus Fusarium.</title>
        <authorList>
            <person name="Kim H.S."/>
            <person name="Lohmar J.M."/>
            <person name="Busman M."/>
            <person name="Brown D.W."/>
            <person name="Naumann T.A."/>
            <person name="Divon H.H."/>
            <person name="Lysoe E."/>
            <person name="Uhlig S."/>
            <person name="Proctor R.H."/>
        </authorList>
    </citation>
    <scope>NUCLEOTIDE SEQUENCE</scope>
    <source>
        <strain evidence="2">NRRL 20472</strain>
    </source>
</reference>
<keyword evidence="1" id="KW-0732">Signal</keyword>
<protein>
    <submittedName>
        <fullName evidence="2">Uncharacterized protein</fullName>
    </submittedName>
</protein>
<dbReference type="OrthoDB" id="4316405at2759"/>
<evidence type="ECO:0000256" key="1">
    <source>
        <dbReference type="SAM" id="SignalP"/>
    </source>
</evidence>
<keyword evidence="3" id="KW-1185">Reference proteome</keyword>
<reference evidence="2" key="2">
    <citation type="submission" date="2020-05" db="EMBL/GenBank/DDBJ databases">
        <authorList>
            <person name="Kim H.-S."/>
            <person name="Proctor R.H."/>
            <person name="Brown D.W."/>
        </authorList>
    </citation>
    <scope>NUCLEOTIDE SEQUENCE</scope>
    <source>
        <strain evidence="2">NRRL 20472</strain>
    </source>
</reference>
<dbReference type="EMBL" id="JABEXW010001287">
    <property type="protein sequence ID" value="KAF4944839.1"/>
    <property type="molecule type" value="Genomic_DNA"/>
</dbReference>
<evidence type="ECO:0000313" key="2">
    <source>
        <dbReference type="EMBL" id="KAF4944839.1"/>
    </source>
</evidence>
<dbReference type="Proteomes" id="UP000622797">
    <property type="component" value="Unassembled WGS sequence"/>
</dbReference>
<sequence>MRFWILGPLLLAGFLCLVGKTEAALSDYYHANERVRLWEIYDFICDVEGPDKQGMILPHRTDYKKSQSKVNNIGSGPGKRLTYSEFQHRLAGKGLEPLPHPEMTNPADDLENAIKDLNSARYNNALKLDDVYPPMKSIKESDFHQGGRLYDPKDPHQTRYTYMMELIDQQFNTYRTTEAVKKLSPGRLERIRTTTDRVEAGRRIGAFDSVEGKMRRDKDKTGDGFGLPAEKVKYDTVKSGIPGFPDYKKVNVYETFRLNMDDDGNITSQDMRDKGINTREDLIKWIDGLIDFDNEPDPKRYDPGDIDHWRAYKAWAHAAANAQTHESQLEGCGRT</sequence>
<gene>
    <name evidence="2" type="ORF">FSARC_14572</name>
</gene>
<feature type="signal peptide" evidence="1">
    <location>
        <begin position="1"/>
        <end position="23"/>
    </location>
</feature>
<dbReference type="AlphaFoldDB" id="A0A8H4WP88"/>
<organism evidence="2 3">
    <name type="scientific">Fusarium sarcochroum</name>
    <dbReference type="NCBI Taxonomy" id="1208366"/>
    <lineage>
        <taxon>Eukaryota</taxon>
        <taxon>Fungi</taxon>
        <taxon>Dikarya</taxon>
        <taxon>Ascomycota</taxon>
        <taxon>Pezizomycotina</taxon>
        <taxon>Sordariomycetes</taxon>
        <taxon>Hypocreomycetidae</taxon>
        <taxon>Hypocreales</taxon>
        <taxon>Nectriaceae</taxon>
        <taxon>Fusarium</taxon>
        <taxon>Fusarium lateritium species complex</taxon>
    </lineage>
</organism>
<feature type="chain" id="PRO_5034833661" evidence="1">
    <location>
        <begin position="24"/>
        <end position="335"/>
    </location>
</feature>
<proteinExistence type="predicted"/>